<proteinExistence type="inferred from homology"/>
<dbReference type="Pfam" id="PF00106">
    <property type="entry name" value="adh_short"/>
    <property type="match status" value="1"/>
</dbReference>
<gene>
    <name evidence="4" type="ORF">DEH80_05100</name>
</gene>
<dbReference type="InterPro" id="IPR036291">
    <property type="entry name" value="NAD(P)-bd_dom_sf"/>
</dbReference>
<keyword evidence="2" id="KW-0560">Oxidoreductase</keyword>
<evidence type="ECO:0008006" key="6">
    <source>
        <dbReference type="Google" id="ProtNLM"/>
    </source>
</evidence>
<dbReference type="PRINTS" id="PR00081">
    <property type="entry name" value="GDHRDH"/>
</dbReference>
<evidence type="ECO:0000256" key="2">
    <source>
        <dbReference type="ARBA" id="ARBA00023002"/>
    </source>
</evidence>
<reference evidence="4 5" key="1">
    <citation type="submission" date="2018-05" db="EMBL/GenBank/DDBJ databases">
        <title>Abyssibacter profundi OUC007T gen. nov., sp. nov, a marine bacterium isolated from seawater of the Mariana Trench.</title>
        <authorList>
            <person name="Zhou S."/>
        </authorList>
    </citation>
    <scope>NUCLEOTIDE SEQUENCE [LARGE SCALE GENOMIC DNA]</scope>
    <source>
        <strain evidence="4 5">OUC007</strain>
    </source>
</reference>
<feature type="compositionally biased region" description="Polar residues" evidence="3">
    <location>
        <begin position="23"/>
        <end position="34"/>
    </location>
</feature>
<dbReference type="PANTHER" id="PTHR44196:SF4">
    <property type="entry name" value="SHORT CHAIN DEHYDROGENASE"/>
    <property type="match status" value="1"/>
</dbReference>
<evidence type="ECO:0000256" key="3">
    <source>
        <dbReference type="SAM" id="MobiDB-lite"/>
    </source>
</evidence>
<dbReference type="AlphaFoldDB" id="A0A363UN19"/>
<dbReference type="Proteomes" id="UP000251800">
    <property type="component" value="Unassembled WGS sequence"/>
</dbReference>
<accession>A0A363UN19</accession>
<keyword evidence="5" id="KW-1185">Reference proteome</keyword>
<dbReference type="OrthoDB" id="9790785at2"/>
<dbReference type="PANTHER" id="PTHR44196">
    <property type="entry name" value="DEHYDROGENASE/REDUCTASE SDR FAMILY MEMBER 7B"/>
    <property type="match status" value="1"/>
</dbReference>
<sequence length="266" mass="28700">MCPKTKPVTSTGPPTTMPRRRATSSPCSTDSDTMNNLNDAPVWLITGAGSGLGRATAIQAASRGVRVVLAGRSRRRLEDAATAVADQSAMEPAVLPLNLAGATMDDYAQVASMLEESMGRLDAVIHCAAQFTGLTPLHELKPEDMATILHVNVTAPWLLTRALLPLLNRRPSTVIWVDDADARRSNAFWGAYGLSKAALHKLQDSWAQELDATSTVRMRLFGPPPMFTALRRLAFPALEPSDLAAPDQVADQLAHFVQETLNNPRP</sequence>
<comment type="similarity">
    <text evidence="1">Belongs to the short-chain dehydrogenases/reductases (SDR) family.</text>
</comment>
<protein>
    <recommendedName>
        <fullName evidence="6">Short-chain dehydrogenase</fullName>
    </recommendedName>
</protein>
<evidence type="ECO:0000313" key="4">
    <source>
        <dbReference type="EMBL" id="PWN56803.1"/>
    </source>
</evidence>
<dbReference type="EMBL" id="QEQK01000004">
    <property type="protein sequence ID" value="PWN56803.1"/>
    <property type="molecule type" value="Genomic_DNA"/>
</dbReference>
<dbReference type="SUPFAM" id="SSF51735">
    <property type="entry name" value="NAD(P)-binding Rossmann-fold domains"/>
    <property type="match status" value="1"/>
</dbReference>
<dbReference type="InterPro" id="IPR002347">
    <property type="entry name" value="SDR_fam"/>
</dbReference>
<organism evidence="4 5">
    <name type="scientific">Abyssibacter profundi</name>
    <dbReference type="NCBI Taxonomy" id="2182787"/>
    <lineage>
        <taxon>Bacteria</taxon>
        <taxon>Pseudomonadati</taxon>
        <taxon>Pseudomonadota</taxon>
        <taxon>Gammaproteobacteria</taxon>
        <taxon>Chromatiales</taxon>
        <taxon>Oceanococcaceae</taxon>
        <taxon>Abyssibacter</taxon>
    </lineage>
</organism>
<evidence type="ECO:0000313" key="5">
    <source>
        <dbReference type="Proteomes" id="UP000251800"/>
    </source>
</evidence>
<dbReference type="GO" id="GO:0016020">
    <property type="term" value="C:membrane"/>
    <property type="evidence" value="ECO:0007669"/>
    <property type="project" value="TreeGrafter"/>
</dbReference>
<feature type="region of interest" description="Disordered" evidence="3">
    <location>
        <begin position="1"/>
        <end position="34"/>
    </location>
</feature>
<name>A0A363UN19_9GAMM</name>
<comment type="caution">
    <text evidence="4">The sequence shown here is derived from an EMBL/GenBank/DDBJ whole genome shotgun (WGS) entry which is preliminary data.</text>
</comment>
<evidence type="ECO:0000256" key="1">
    <source>
        <dbReference type="ARBA" id="ARBA00006484"/>
    </source>
</evidence>
<dbReference type="Gene3D" id="3.40.50.720">
    <property type="entry name" value="NAD(P)-binding Rossmann-like Domain"/>
    <property type="match status" value="1"/>
</dbReference>
<dbReference type="GO" id="GO:0016491">
    <property type="term" value="F:oxidoreductase activity"/>
    <property type="evidence" value="ECO:0007669"/>
    <property type="project" value="UniProtKB-KW"/>
</dbReference>